<evidence type="ECO:0000256" key="1">
    <source>
        <dbReference type="ARBA" id="ARBA00004412"/>
    </source>
</evidence>
<evidence type="ECO:0000256" key="3">
    <source>
        <dbReference type="ARBA" id="ARBA00004603"/>
    </source>
</evidence>
<accession>D3AWS8</accession>
<dbReference type="AlphaFoldDB" id="D3AWS8"/>
<keyword evidence="4" id="KW-0967">Endosome</keyword>
<dbReference type="GeneID" id="31356089"/>
<evidence type="ECO:0000256" key="5">
    <source>
        <dbReference type="ARBA" id="ARBA00023329"/>
    </source>
</evidence>
<evidence type="ECO:0000256" key="2">
    <source>
        <dbReference type="ARBA" id="ARBA00004541"/>
    </source>
</evidence>
<dbReference type="Proteomes" id="UP000001396">
    <property type="component" value="Unassembled WGS sequence"/>
</dbReference>
<dbReference type="STRING" id="670386.D3AWS8"/>
<feature type="compositionally biased region" description="Low complexity" evidence="7">
    <location>
        <begin position="36"/>
        <end position="58"/>
    </location>
</feature>
<proteinExistence type="predicted"/>
<evidence type="ECO:0000313" key="8">
    <source>
        <dbReference type="EMBL" id="EFA86751.1"/>
    </source>
</evidence>
<evidence type="ECO:0000256" key="4">
    <source>
        <dbReference type="ARBA" id="ARBA00022753"/>
    </source>
</evidence>
<protein>
    <submittedName>
        <fullName evidence="8">Uncharacterized protein</fullName>
    </submittedName>
</protein>
<keyword evidence="5" id="KW-0968">Cytoplasmic vesicle</keyword>
<feature type="region of interest" description="Disordered" evidence="7">
    <location>
        <begin position="75"/>
        <end position="99"/>
    </location>
</feature>
<organism evidence="8 9">
    <name type="scientific">Heterostelium pallidum (strain ATCC 26659 / Pp 5 / PN500)</name>
    <name type="common">Cellular slime mold</name>
    <name type="synonym">Polysphondylium pallidum</name>
    <dbReference type="NCBI Taxonomy" id="670386"/>
    <lineage>
        <taxon>Eukaryota</taxon>
        <taxon>Amoebozoa</taxon>
        <taxon>Evosea</taxon>
        <taxon>Eumycetozoa</taxon>
        <taxon>Dictyostelia</taxon>
        <taxon>Acytosteliales</taxon>
        <taxon>Acytosteliaceae</taxon>
        <taxon>Heterostelium</taxon>
    </lineage>
</organism>
<keyword evidence="6" id="KW-0175">Coiled coil</keyword>
<feature type="region of interest" description="Disordered" evidence="7">
    <location>
        <begin position="1"/>
        <end position="58"/>
    </location>
</feature>
<sequence>MNTLENSTNNKTIDDAITNNGSNSSRDKSLIDQPQNNNDISNNNSNNNGSNINTTNNNNARSSFLNLLIFDKLSPKKQQQQSDDKNNNNNNDIVARCNNNNNKNELDEIIIQKDIIRDLGEIADRSESKLGLLTTENQRLNDNYQKVLKENESLIEITNTLDKRVDELCKELSYHKDNSIESIIDKIKNNVTPTGIDSIRSIQDKEQLLNYATQLYQEEFNEDVLFKVIMFLKTTLNWKLFINQLRGHYDSLEYYVGYLKQTNNIEDLIKLYREIRNPLEEGIAMISQAHSENDPDRLKYLLYSCSSFFDQYHHLTWYKDTIDQFINTRNELSS</sequence>
<evidence type="ECO:0000313" key="9">
    <source>
        <dbReference type="Proteomes" id="UP000001396"/>
    </source>
</evidence>
<comment type="subcellular location">
    <subcellularLocation>
        <location evidence="2">Cytoplasmic vesicle</location>
    </subcellularLocation>
    <subcellularLocation>
        <location evidence="1">Early endosome</location>
    </subcellularLocation>
    <subcellularLocation>
        <location evidence="3">Late endosome</location>
    </subcellularLocation>
</comment>
<feature type="coiled-coil region" evidence="6">
    <location>
        <begin position="123"/>
        <end position="157"/>
    </location>
</feature>
<name>D3AWS8_HETP5</name>
<reference evidence="8 9" key="1">
    <citation type="journal article" date="2011" name="Genome Res.">
        <title>Phylogeny-wide analysis of social amoeba genomes highlights ancient origins for complex intercellular communication.</title>
        <authorList>
            <person name="Heidel A.J."/>
            <person name="Lawal H.M."/>
            <person name="Felder M."/>
            <person name="Schilde C."/>
            <person name="Helps N.R."/>
            <person name="Tunggal B."/>
            <person name="Rivero F."/>
            <person name="John U."/>
            <person name="Schleicher M."/>
            <person name="Eichinger L."/>
            <person name="Platzer M."/>
            <person name="Noegel A.A."/>
            <person name="Schaap P."/>
            <person name="Gloeckner G."/>
        </authorList>
    </citation>
    <scope>NUCLEOTIDE SEQUENCE [LARGE SCALE GENOMIC DNA]</scope>
    <source>
        <strain evidence="9">ATCC 26659 / Pp 5 / PN500</strain>
    </source>
</reference>
<dbReference type="InParanoid" id="D3AWS8"/>
<dbReference type="InterPro" id="IPR040057">
    <property type="entry name" value="Spe-39"/>
</dbReference>
<dbReference type="GO" id="GO:0007034">
    <property type="term" value="P:vacuolar transport"/>
    <property type="evidence" value="ECO:0007669"/>
    <property type="project" value="TreeGrafter"/>
</dbReference>
<dbReference type="GO" id="GO:0005769">
    <property type="term" value="C:early endosome"/>
    <property type="evidence" value="ECO:0007669"/>
    <property type="project" value="UniProtKB-SubCell"/>
</dbReference>
<gene>
    <name evidence="8" type="ORF">PPL_00556</name>
</gene>
<feature type="compositionally biased region" description="Polar residues" evidence="7">
    <location>
        <begin position="1"/>
        <end position="24"/>
    </location>
</feature>
<dbReference type="PANTHER" id="PTHR13364:SF6">
    <property type="entry name" value="SPERMATOGENESIS-DEFECTIVE PROTEIN 39 HOMOLOG"/>
    <property type="match status" value="1"/>
</dbReference>
<evidence type="ECO:0000256" key="7">
    <source>
        <dbReference type="SAM" id="MobiDB-lite"/>
    </source>
</evidence>
<dbReference type="GO" id="GO:0005770">
    <property type="term" value="C:late endosome"/>
    <property type="evidence" value="ECO:0007669"/>
    <property type="project" value="UniProtKB-SubCell"/>
</dbReference>
<dbReference type="PANTHER" id="PTHR13364">
    <property type="entry name" value="DEFECTIVE SPERMATOGENESIS PROTEIN 39"/>
    <property type="match status" value="1"/>
</dbReference>
<feature type="compositionally biased region" description="Low complexity" evidence="7">
    <location>
        <begin position="76"/>
        <end position="99"/>
    </location>
</feature>
<dbReference type="GO" id="GO:0006886">
    <property type="term" value="P:intracellular protein transport"/>
    <property type="evidence" value="ECO:0007669"/>
    <property type="project" value="TreeGrafter"/>
</dbReference>
<dbReference type="RefSeq" id="XP_020438855.1">
    <property type="nucleotide sequence ID" value="XM_020571581.1"/>
</dbReference>
<evidence type="ECO:0000256" key="6">
    <source>
        <dbReference type="SAM" id="Coils"/>
    </source>
</evidence>
<dbReference type="EMBL" id="ADBJ01000002">
    <property type="protein sequence ID" value="EFA86751.1"/>
    <property type="molecule type" value="Genomic_DNA"/>
</dbReference>
<comment type="caution">
    <text evidence="8">The sequence shown here is derived from an EMBL/GenBank/DDBJ whole genome shotgun (WGS) entry which is preliminary data.</text>
</comment>
<keyword evidence="9" id="KW-1185">Reference proteome</keyword>